<comment type="function">
    <text evidence="6">Plays an important role in the organization of the cytoskeleton. Binds to and sequesters actin monomers (G actin) and therefore inhibits actin polymerization.</text>
</comment>
<sequence>MSESGLRIQLRCVSDRSTKMSDNNPVKEEVQNFDKKCLKKTTTAEKNTLPSKEDIEQEKKACCAEASK</sequence>
<dbReference type="GO" id="GO:0030334">
    <property type="term" value="P:regulation of cell migration"/>
    <property type="evidence" value="ECO:0007669"/>
    <property type="project" value="TreeGrafter"/>
</dbReference>
<accession>A0A9D3TIM2</accession>
<dbReference type="SMART" id="SM00152">
    <property type="entry name" value="THY"/>
    <property type="match status" value="1"/>
</dbReference>
<dbReference type="Gene3D" id="1.20.5.520">
    <property type="entry name" value="Single helix bin"/>
    <property type="match status" value="1"/>
</dbReference>
<dbReference type="Proteomes" id="UP001046870">
    <property type="component" value="Chromosome 3"/>
</dbReference>
<keyword evidence="3" id="KW-0963">Cytoplasm</keyword>
<evidence type="ECO:0000256" key="2">
    <source>
        <dbReference type="ARBA" id="ARBA00009511"/>
    </source>
</evidence>
<dbReference type="GO" id="GO:0007015">
    <property type="term" value="P:actin filament organization"/>
    <property type="evidence" value="ECO:0007669"/>
    <property type="project" value="InterPro"/>
</dbReference>
<dbReference type="GO" id="GO:0003785">
    <property type="term" value="F:actin monomer binding"/>
    <property type="evidence" value="ECO:0007669"/>
    <property type="project" value="InterPro"/>
</dbReference>
<comment type="subcellular location">
    <subcellularLocation>
        <location evidence="1">Cytoplasm</location>
        <location evidence="1">Cytoskeleton</location>
    </subcellularLocation>
</comment>
<keyword evidence="5" id="KW-0206">Cytoskeleton</keyword>
<dbReference type="InterPro" id="IPR001152">
    <property type="entry name" value="Beta-thymosin"/>
</dbReference>
<evidence type="ECO:0008006" key="9">
    <source>
        <dbReference type="Google" id="ProtNLM"/>
    </source>
</evidence>
<evidence type="ECO:0000256" key="5">
    <source>
        <dbReference type="ARBA" id="ARBA00023212"/>
    </source>
</evidence>
<dbReference type="PROSITE" id="PS00500">
    <property type="entry name" value="THYMOSIN_B4"/>
    <property type="match status" value="1"/>
</dbReference>
<comment type="similarity">
    <text evidence="2">Belongs to the thymosin beta family.</text>
</comment>
<name>A0A9D3TIM2_MEGAT</name>
<dbReference type="Pfam" id="PF01290">
    <property type="entry name" value="Thymosin"/>
    <property type="match status" value="1"/>
</dbReference>
<evidence type="ECO:0000256" key="3">
    <source>
        <dbReference type="ARBA" id="ARBA00022490"/>
    </source>
</evidence>
<dbReference type="PANTHER" id="PTHR12021:SF3">
    <property type="entry name" value="THYMOSIN BETA-4-LIKE"/>
    <property type="match status" value="1"/>
</dbReference>
<evidence type="ECO:0000313" key="8">
    <source>
        <dbReference type="Proteomes" id="UP001046870"/>
    </source>
</evidence>
<comment type="caution">
    <text evidence="7">The sequence shown here is derived from an EMBL/GenBank/DDBJ whole genome shotgun (WGS) entry which is preliminary data.</text>
</comment>
<proteinExistence type="inferred from homology"/>
<evidence type="ECO:0000256" key="1">
    <source>
        <dbReference type="ARBA" id="ARBA00004245"/>
    </source>
</evidence>
<dbReference type="GO" id="GO:0005737">
    <property type="term" value="C:cytoplasm"/>
    <property type="evidence" value="ECO:0007669"/>
    <property type="project" value="TreeGrafter"/>
</dbReference>
<evidence type="ECO:0000256" key="4">
    <source>
        <dbReference type="ARBA" id="ARBA00023203"/>
    </source>
</evidence>
<gene>
    <name evidence="7" type="ORF">MATL_G00046200</name>
</gene>
<organism evidence="7 8">
    <name type="scientific">Megalops atlanticus</name>
    <name type="common">Tarpon</name>
    <name type="synonym">Clupea gigantea</name>
    <dbReference type="NCBI Taxonomy" id="7932"/>
    <lineage>
        <taxon>Eukaryota</taxon>
        <taxon>Metazoa</taxon>
        <taxon>Chordata</taxon>
        <taxon>Craniata</taxon>
        <taxon>Vertebrata</taxon>
        <taxon>Euteleostomi</taxon>
        <taxon>Actinopterygii</taxon>
        <taxon>Neopterygii</taxon>
        <taxon>Teleostei</taxon>
        <taxon>Elopiformes</taxon>
        <taxon>Megalopidae</taxon>
        <taxon>Megalops</taxon>
    </lineage>
</organism>
<keyword evidence="4" id="KW-0009">Actin-binding</keyword>
<reference evidence="7" key="1">
    <citation type="submission" date="2021-01" db="EMBL/GenBank/DDBJ databases">
        <authorList>
            <person name="Zahm M."/>
            <person name="Roques C."/>
            <person name="Cabau C."/>
            <person name="Klopp C."/>
            <person name="Donnadieu C."/>
            <person name="Jouanno E."/>
            <person name="Lampietro C."/>
            <person name="Louis A."/>
            <person name="Herpin A."/>
            <person name="Echchiki A."/>
            <person name="Berthelot C."/>
            <person name="Parey E."/>
            <person name="Roest-Crollius H."/>
            <person name="Braasch I."/>
            <person name="Postlethwait J."/>
            <person name="Bobe J."/>
            <person name="Montfort J."/>
            <person name="Bouchez O."/>
            <person name="Begum T."/>
            <person name="Mejri S."/>
            <person name="Adams A."/>
            <person name="Chen W.-J."/>
            <person name="Guiguen Y."/>
        </authorList>
    </citation>
    <scope>NUCLEOTIDE SEQUENCE</scope>
    <source>
        <strain evidence="7">YG-15Mar2019-1</strain>
        <tissue evidence="7">Brain</tissue>
    </source>
</reference>
<protein>
    <recommendedName>
        <fullName evidence="9">Thymosin beta</fullName>
    </recommendedName>
</protein>
<dbReference type="EMBL" id="JAFDVH010000003">
    <property type="protein sequence ID" value="KAG7484146.1"/>
    <property type="molecule type" value="Genomic_DNA"/>
</dbReference>
<evidence type="ECO:0000313" key="7">
    <source>
        <dbReference type="EMBL" id="KAG7484146.1"/>
    </source>
</evidence>
<dbReference type="FunFam" id="1.20.5.520:FF:000001">
    <property type="entry name" value="Thymosin beta"/>
    <property type="match status" value="1"/>
</dbReference>
<dbReference type="PANTHER" id="PTHR12021">
    <property type="entry name" value="THYMOSIN BETA"/>
    <property type="match status" value="1"/>
</dbReference>
<dbReference type="OrthoDB" id="2151618at2759"/>
<dbReference type="AlphaFoldDB" id="A0A9D3TIM2"/>
<dbReference type="InterPro" id="IPR038386">
    <property type="entry name" value="Beta-thymosin_sf"/>
</dbReference>
<keyword evidence="8" id="KW-1185">Reference proteome</keyword>
<evidence type="ECO:0000256" key="6">
    <source>
        <dbReference type="ARBA" id="ARBA00025497"/>
    </source>
</evidence>
<dbReference type="GO" id="GO:0005856">
    <property type="term" value="C:cytoskeleton"/>
    <property type="evidence" value="ECO:0007669"/>
    <property type="project" value="UniProtKB-SubCell"/>
</dbReference>